<gene>
    <name evidence="1" type="ORF">WISP_147422</name>
</gene>
<protein>
    <submittedName>
        <fullName evidence="1">Rna-directed dna polymerase from mobile element jockey-like</fullName>
    </submittedName>
</protein>
<comment type="caution">
    <text evidence="1">The sequence shown here is derived from an EMBL/GenBank/DDBJ whole genome shotgun (WGS) entry which is preliminary data.</text>
</comment>
<name>A0ABQ9CKM7_9PASS</name>
<organism evidence="1 2">
    <name type="scientific">Willisornis vidua</name>
    <name type="common">Xingu scale-backed antbird</name>
    <dbReference type="NCBI Taxonomy" id="1566151"/>
    <lineage>
        <taxon>Eukaryota</taxon>
        <taxon>Metazoa</taxon>
        <taxon>Chordata</taxon>
        <taxon>Craniata</taxon>
        <taxon>Vertebrata</taxon>
        <taxon>Euteleostomi</taxon>
        <taxon>Archelosauria</taxon>
        <taxon>Archosauria</taxon>
        <taxon>Dinosauria</taxon>
        <taxon>Saurischia</taxon>
        <taxon>Theropoda</taxon>
        <taxon>Coelurosauria</taxon>
        <taxon>Aves</taxon>
        <taxon>Neognathae</taxon>
        <taxon>Neoaves</taxon>
        <taxon>Telluraves</taxon>
        <taxon>Australaves</taxon>
        <taxon>Passeriformes</taxon>
        <taxon>Thamnophilidae</taxon>
        <taxon>Willisornis</taxon>
    </lineage>
</organism>
<evidence type="ECO:0000313" key="2">
    <source>
        <dbReference type="Proteomes" id="UP001145742"/>
    </source>
</evidence>
<reference evidence="1" key="1">
    <citation type="submission" date="2019-10" db="EMBL/GenBank/DDBJ databases">
        <authorList>
            <person name="Soares A.E.R."/>
            <person name="Aleixo A."/>
            <person name="Schneider P."/>
            <person name="Miyaki C.Y."/>
            <person name="Schneider M.P."/>
            <person name="Mello C."/>
            <person name="Vasconcelos A.T.R."/>
        </authorList>
    </citation>
    <scope>NUCLEOTIDE SEQUENCE</scope>
    <source>
        <tissue evidence="1">Muscle</tissue>
    </source>
</reference>
<dbReference type="PANTHER" id="PTHR33332">
    <property type="entry name" value="REVERSE TRANSCRIPTASE DOMAIN-CONTAINING PROTEIN"/>
    <property type="match status" value="1"/>
</dbReference>
<accession>A0ABQ9CKM7</accession>
<sequence length="230" mass="26267">MGSDEMHLRVLRELAKEVVKPLTIIFEELWQFGEVPAVCKRGNAAPIFKMGKEEDLGKYRLVTFTSVPSKITQEILWKLHEDTCEISRWVDYLVDKDLAGQSDSRTCGQWLNVQAKTSYKWCPQGSILELALFNIFAGDRGSGIECTPSKFANDTEVDMLEGRDSIQRDLDRLKRWACVNLMKYSKAKTKVLHLFQGNPKPSCRLERELIQNSHAEKNLGVLVDKNVDMT</sequence>
<dbReference type="EMBL" id="WHWB01034789">
    <property type="protein sequence ID" value="KAJ7404104.1"/>
    <property type="molecule type" value="Genomic_DNA"/>
</dbReference>
<proteinExistence type="predicted"/>
<evidence type="ECO:0000313" key="1">
    <source>
        <dbReference type="EMBL" id="KAJ7404104.1"/>
    </source>
</evidence>
<dbReference type="Proteomes" id="UP001145742">
    <property type="component" value="Unassembled WGS sequence"/>
</dbReference>
<keyword evidence="2" id="KW-1185">Reference proteome</keyword>